<dbReference type="OrthoDB" id="7758825at2759"/>
<dbReference type="Gene3D" id="3.30.420.10">
    <property type="entry name" value="Ribonuclease H-like superfamily/Ribonuclease H"/>
    <property type="match status" value="1"/>
</dbReference>
<organism evidence="2 3">
    <name type="scientific">Brachionus calyciflorus</name>
    <dbReference type="NCBI Taxonomy" id="104777"/>
    <lineage>
        <taxon>Eukaryota</taxon>
        <taxon>Metazoa</taxon>
        <taxon>Spiralia</taxon>
        <taxon>Gnathifera</taxon>
        <taxon>Rotifera</taxon>
        <taxon>Eurotatoria</taxon>
        <taxon>Monogononta</taxon>
        <taxon>Pseudotrocha</taxon>
        <taxon>Ploima</taxon>
        <taxon>Brachionidae</taxon>
        <taxon>Brachionus</taxon>
    </lineage>
</organism>
<proteinExistence type="predicted"/>
<dbReference type="Pfam" id="PF17921">
    <property type="entry name" value="Integrase_H2C2"/>
    <property type="match status" value="1"/>
</dbReference>
<dbReference type="Gene3D" id="1.10.340.70">
    <property type="match status" value="1"/>
</dbReference>
<dbReference type="SUPFAM" id="SSF53098">
    <property type="entry name" value="Ribonuclease H-like"/>
    <property type="match status" value="1"/>
</dbReference>
<dbReference type="PANTHER" id="PTHR47266">
    <property type="entry name" value="ENDONUCLEASE-RELATED"/>
    <property type="match status" value="1"/>
</dbReference>
<accession>A0A813ZQ33</accession>
<gene>
    <name evidence="2" type="ORF">OXX778_LOCUS11438</name>
</gene>
<dbReference type="InterPro" id="IPR001584">
    <property type="entry name" value="Integrase_cat-core"/>
</dbReference>
<evidence type="ECO:0000313" key="2">
    <source>
        <dbReference type="EMBL" id="CAF0901857.1"/>
    </source>
</evidence>
<dbReference type="InterPro" id="IPR041588">
    <property type="entry name" value="Integrase_H2C2"/>
</dbReference>
<feature type="domain" description="Integrase catalytic" evidence="1">
    <location>
        <begin position="237"/>
        <end position="380"/>
    </location>
</feature>
<dbReference type="InterPro" id="IPR012337">
    <property type="entry name" value="RNaseH-like_sf"/>
</dbReference>
<dbReference type="InterPro" id="IPR052160">
    <property type="entry name" value="Gypsy_RT_Integrase-like"/>
</dbReference>
<name>A0A813ZQ33_9BILA</name>
<sequence>MEDLETVVRLTDTLITPIKYKDGSYGAVIISITRIVYNYKLCPFVNHFIWIIKGVGQEKDYLDNLVAPVMEGEISKISNGENETVRNNTSELMVLDANEQVELEEKDSQNGIQESDILRQEQNNDEHIKWIKYLIKIHGDKKTKILIFENVNRRILFKQYDNLSLNNDILLKKVLNQIHSTVFNGHLGKTKTSNKITDRFYRQPLKHEIKECIKHCEICQNTKNTQPKSLAEMLYLTPCRPNQIITTDLTGPFTKTELGNSGIQIICDSFTKFIEVYALPDTKATAVAHNIVDEWSCTFGVPEAVLSDVDIKKFKTTPFHPQSDGQSERAIQTVKNMLKAFMDEDQKNWEINLKKFAFAYNTAIHSVTKQTPFEMMFGRRPRIPVDIVFPNSDINERLPILQKFKILDENGEITVFEDYQEIIEKNTPEIAINYLNEFKEKLAFSYELAKKNRVFTMEKAKIQHDRQIKKFDYNIGDYVLTDHPKLKKGLSHGLAHKYYGPYNCW</sequence>
<dbReference type="InterPro" id="IPR036397">
    <property type="entry name" value="RNaseH_sf"/>
</dbReference>
<dbReference type="EMBL" id="CAJNOC010001939">
    <property type="protein sequence ID" value="CAF0901857.1"/>
    <property type="molecule type" value="Genomic_DNA"/>
</dbReference>
<dbReference type="GO" id="GO:0003676">
    <property type="term" value="F:nucleic acid binding"/>
    <property type="evidence" value="ECO:0007669"/>
    <property type="project" value="InterPro"/>
</dbReference>
<comment type="caution">
    <text evidence="2">The sequence shown here is derived from an EMBL/GenBank/DDBJ whole genome shotgun (WGS) entry which is preliminary data.</text>
</comment>
<reference evidence="2" key="1">
    <citation type="submission" date="2021-02" db="EMBL/GenBank/DDBJ databases">
        <authorList>
            <person name="Nowell W R."/>
        </authorList>
    </citation>
    <scope>NUCLEOTIDE SEQUENCE</scope>
    <source>
        <strain evidence="2">Ploen Becks lab</strain>
    </source>
</reference>
<dbReference type="AlphaFoldDB" id="A0A813ZQ33"/>
<dbReference type="Proteomes" id="UP000663879">
    <property type="component" value="Unassembled WGS sequence"/>
</dbReference>
<dbReference type="GO" id="GO:0015074">
    <property type="term" value="P:DNA integration"/>
    <property type="evidence" value="ECO:0007669"/>
    <property type="project" value="InterPro"/>
</dbReference>
<evidence type="ECO:0000313" key="3">
    <source>
        <dbReference type="Proteomes" id="UP000663879"/>
    </source>
</evidence>
<evidence type="ECO:0000259" key="1">
    <source>
        <dbReference type="PROSITE" id="PS50994"/>
    </source>
</evidence>
<protein>
    <recommendedName>
        <fullName evidence="1">Integrase catalytic domain-containing protein</fullName>
    </recommendedName>
</protein>
<keyword evidence="3" id="KW-1185">Reference proteome</keyword>
<dbReference type="PROSITE" id="PS50994">
    <property type="entry name" value="INTEGRASE"/>
    <property type="match status" value="1"/>
</dbReference>